<feature type="compositionally biased region" description="Basic and acidic residues" evidence="2">
    <location>
        <begin position="177"/>
        <end position="194"/>
    </location>
</feature>
<proteinExistence type="predicted"/>
<name>A0ABR2WQQ3_9FUNG</name>
<protein>
    <submittedName>
        <fullName evidence="3">Uncharacterized protein</fullName>
    </submittedName>
</protein>
<evidence type="ECO:0000313" key="3">
    <source>
        <dbReference type="EMBL" id="KAK9763794.1"/>
    </source>
</evidence>
<reference evidence="3 4" key="1">
    <citation type="submission" date="2023-04" db="EMBL/GenBank/DDBJ databases">
        <title>Genome of Basidiobolus ranarum AG-B5.</title>
        <authorList>
            <person name="Stajich J.E."/>
            <person name="Carter-House D."/>
            <person name="Gryganskyi A."/>
        </authorList>
    </citation>
    <scope>NUCLEOTIDE SEQUENCE [LARGE SCALE GENOMIC DNA]</scope>
    <source>
        <strain evidence="3 4">AG-B5</strain>
    </source>
</reference>
<feature type="coiled-coil region" evidence="1">
    <location>
        <begin position="30"/>
        <end position="57"/>
    </location>
</feature>
<accession>A0ABR2WQQ3</accession>
<evidence type="ECO:0000256" key="1">
    <source>
        <dbReference type="SAM" id="Coils"/>
    </source>
</evidence>
<dbReference type="EMBL" id="JASJQH010000555">
    <property type="protein sequence ID" value="KAK9763794.1"/>
    <property type="molecule type" value="Genomic_DNA"/>
</dbReference>
<dbReference type="Proteomes" id="UP001479436">
    <property type="component" value="Unassembled WGS sequence"/>
</dbReference>
<keyword evidence="4" id="KW-1185">Reference proteome</keyword>
<evidence type="ECO:0000313" key="4">
    <source>
        <dbReference type="Proteomes" id="UP001479436"/>
    </source>
</evidence>
<evidence type="ECO:0000256" key="2">
    <source>
        <dbReference type="SAM" id="MobiDB-lite"/>
    </source>
</evidence>
<feature type="region of interest" description="Disordered" evidence="2">
    <location>
        <begin position="177"/>
        <end position="199"/>
    </location>
</feature>
<sequence>MQQENITFDEAIKTLQNAYNTEFSLKNKLIQDLNSKLLSKEQTIRDLTVRVENLEKIRSINGEINRENNTNNDKLGSEVEKGKCMENLPEILTMIFESVDCIFEKLQSLPSTSKKGSSMSEQDQIRDGLVKIQLIYDILERDYQKLVNKYDHLYVSFGQFKKYHFAKKARWNELKLQLQERKKPPPASKPREQEIGIDTPKRKSLTKIVNSYVPDTSPHTANDGTHTTPATFPYIYSSEAEEDNNKSNLPTNSEELFTKKTPLDNIDESAFHESTVYPYTLPIPDESTSQIEVSIAIDDGKANSNTVHKTKSSLDRNRIQGLANADIKIHPQTLHPTQHRLTSDADSDATDLDVCDDTQLVTADENEQIGSETNHTSTSINDTEKHTSFNQDMGSPLFLNTFADDDIHPTQIVENVESSDIIPQYTNDFDISHFFSSSNSQSRKRKLLSLNNRPVKSSLENNQTQDAYNGSSDFLITRNENDSEKYQQAKKKSPEKTYSNRYFYMFFEYCAFSNTLLSHSSYNTPTHRYIEVVRNKEQRKKMHGNDCSCCKKVTS</sequence>
<gene>
    <name evidence="3" type="ORF">K7432_009215</name>
</gene>
<keyword evidence="1" id="KW-0175">Coiled coil</keyword>
<organism evidence="3 4">
    <name type="scientific">Basidiobolus ranarum</name>
    <dbReference type="NCBI Taxonomy" id="34480"/>
    <lineage>
        <taxon>Eukaryota</taxon>
        <taxon>Fungi</taxon>
        <taxon>Fungi incertae sedis</taxon>
        <taxon>Zoopagomycota</taxon>
        <taxon>Entomophthoromycotina</taxon>
        <taxon>Basidiobolomycetes</taxon>
        <taxon>Basidiobolales</taxon>
        <taxon>Basidiobolaceae</taxon>
        <taxon>Basidiobolus</taxon>
    </lineage>
</organism>
<comment type="caution">
    <text evidence="3">The sequence shown here is derived from an EMBL/GenBank/DDBJ whole genome shotgun (WGS) entry which is preliminary data.</text>
</comment>